<evidence type="ECO:0000313" key="1">
    <source>
        <dbReference type="EMBL" id="OTF94261.1"/>
    </source>
</evidence>
<dbReference type="InParanoid" id="A0A251S6Q8"/>
<dbReference type="AlphaFoldDB" id="A0A251S6Q8"/>
<keyword evidence="2" id="KW-1185">Reference proteome</keyword>
<organism evidence="1 2">
    <name type="scientific">Helianthus annuus</name>
    <name type="common">Common sunflower</name>
    <dbReference type="NCBI Taxonomy" id="4232"/>
    <lineage>
        <taxon>Eukaryota</taxon>
        <taxon>Viridiplantae</taxon>
        <taxon>Streptophyta</taxon>
        <taxon>Embryophyta</taxon>
        <taxon>Tracheophyta</taxon>
        <taxon>Spermatophyta</taxon>
        <taxon>Magnoliopsida</taxon>
        <taxon>eudicotyledons</taxon>
        <taxon>Gunneridae</taxon>
        <taxon>Pentapetalae</taxon>
        <taxon>asterids</taxon>
        <taxon>campanulids</taxon>
        <taxon>Asterales</taxon>
        <taxon>Asteraceae</taxon>
        <taxon>Asteroideae</taxon>
        <taxon>Heliantheae alliance</taxon>
        <taxon>Heliantheae</taxon>
        <taxon>Helianthus</taxon>
    </lineage>
</organism>
<reference evidence="2" key="1">
    <citation type="journal article" date="2017" name="Nature">
        <title>The sunflower genome provides insights into oil metabolism, flowering and Asterid evolution.</title>
        <authorList>
            <person name="Badouin H."/>
            <person name="Gouzy J."/>
            <person name="Grassa C.J."/>
            <person name="Murat F."/>
            <person name="Staton S.E."/>
            <person name="Cottret L."/>
            <person name="Lelandais-Briere C."/>
            <person name="Owens G.L."/>
            <person name="Carrere S."/>
            <person name="Mayjonade B."/>
            <person name="Legrand L."/>
            <person name="Gill N."/>
            <person name="Kane N.C."/>
            <person name="Bowers J.E."/>
            <person name="Hubner S."/>
            <person name="Bellec A."/>
            <person name="Berard A."/>
            <person name="Berges H."/>
            <person name="Blanchet N."/>
            <person name="Boniface M.C."/>
            <person name="Brunel D."/>
            <person name="Catrice O."/>
            <person name="Chaidir N."/>
            <person name="Claudel C."/>
            <person name="Donnadieu C."/>
            <person name="Faraut T."/>
            <person name="Fievet G."/>
            <person name="Helmstetter N."/>
            <person name="King M."/>
            <person name="Knapp S.J."/>
            <person name="Lai Z."/>
            <person name="Le Paslier M.C."/>
            <person name="Lippi Y."/>
            <person name="Lorenzon L."/>
            <person name="Mandel J.R."/>
            <person name="Marage G."/>
            <person name="Marchand G."/>
            <person name="Marquand E."/>
            <person name="Bret-Mestries E."/>
            <person name="Morien E."/>
            <person name="Nambeesan S."/>
            <person name="Nguyen T."/>
            <person name="Pegot-Espagnet P."/>
            <person name="Pouilly N."/>
            <person name="Raftis F."/>
            <person name="Sallet E."/>
            <person name="Schiex T."/>
            <person name="Thomas J."/>
            <person name="Vandecasteele C."/>
            <person name="Vares D."/>
            <person name="Vear F."/>
            <person name="Vautrin S."/>
            <person name="Crespi M."/>
            <person name="Mangin B."/>
            <person name="Burke J.M."/>
            <person name="Salse J."/>
            <person name="Munos S."/>
            <person name="Vincourt P."/>
            <person name="Rieseberg L.H."/>
            <person name="Langlade N.B."/>
        </authorList>
    </citation>
    <scope>NUCLEOTIDE SEQUENCE [LARGE SCALE GENOMIC DNA]</scope>
    <source>
        <strain evidence="2">cv. SF193</strain>
    </source>
</reference>
<protein>
    <submittedName>
        <fullName evidence="1">Uncharacterized protein</fullName>
    </submittedName>
</protein>
<name>A0A251S6Q8_HELAN</name>
<dbReference type="EMBL" id="CM007904">
    <property type="protein sequence ID" value="OTF94261.1"/>
    <property type="molecule type" value="Genomic_DNA"/>
</dbReference>
<sequence length="56" mass="6231">MQSTLGSKAVNSGPRAHILGMISWNHVKLALHRNVKVTLSKLRNGWNRRTHGISSN</sequence>
<proteinExistence type="predicted"/>
<evidence type="ECO:0000313" key="2">
    <source>
        <dbReference type="Proteomes" id="UP000215914"/>
    </source>
</evidence>
<dbReference type="Proteomes" id="UP000215914">
    <property type="component" value="Chromosome 15"/>
</dbReference>
<accession>A0A251S6Q8</accession>
<gene>
    <name evidence="1" type="ORF">HannXRQ_Chr15g0470141</name>
</gene>